<dbReference type="PANTHER" id="PTHR46586:SF3">
    <property type="entry name" value="ANKYRIN REPEAT-CONTAINING PROTEIN"/>
    <property type="match status" value="1"/>
</dbReference>
<dbReference type="PANTHER" id="PTHR46586">
    <property type="entry name" value="ANKYRIN REPEAT-CONTAINING PROTEIN"/>
    <property type="match status" value="1"/>
</dbReference>
<dbReference type="Gene3D" id="1.25.40.20">
    <property type="entry name" value="Ankyrin repeat-containing domain"/>
    <property type="match status" value="1"/>
</dbReference>
<keyword evidence="2" id="KW-1185">Reference proteome</keyword>
<dbReference type="EMBL" id="CAICTM010000072">
    <property type="protein sequence ID" value="CAB9499976.1"/>
    <property type="molecule type" value="Genomic_DNA"/>
</dbReference>
<comment type="caution">
    <text evidence="1">The sequence shown here is derived from an EMBL/GenBank/DDBJ whole genome shotgun (WGS) entry which is preliminary data.</text>
</comment>
<dbReference type="SUPFAM" id="SSF140860">
    <property type="entry name" value="Pseudo ankyrin repeat-like"/>
    <property type="match status" value="1"/>
</dbReference>
<name>A0A9N8H3Z9_9STRA</name>
<evidence type="ECO:0000313" key="2">
    <source>
        <dbReference type="Proteomes" id="UP001153069"/>
    </source>
</evidence>
<reference evidence="1" key="1">
    <citation type="submission" date="2020-06" db="EMBL/GenBank/DDBJ databases">
        <authorList>
            <consortium name="Plant Systems Biology data submission"/>
        </authorList>
    </citation>
    <scope>NUCLEOTIDE SEQUENCE</scope>
    <source>
        <strain evidence="1">D6</strain>
    </source>
</reference>
<dbReference type="InterPro" id="IPR036770">
    <property type="entry name" value="Ankyrin_rpt-contain_sf"/>
</dbReference>
<dbReference type="OrthoDB" id="70387at2759"/>
<sequence>MNRLYEEYCKVELKKNPRKVKDNPDAHEWDCRSAKITNILQSETFCNLPSADYWLGDNFRNKKPSRLHVCNAIAAVGNIMVMQWARQQGFPWNERTCAYAAKNGHLEMLQWLREHGYTCSYAAKAGHLEILQWARNNGCRWDDMTSSRPAENGHLEVIKWSCENEI</sequence>
<dbReference type="InterPro" id="IPR052050">
    <property type="entry name" value="SecEffector_AnkRepeat"/>
</dbReference>
<proteinExistence type="predicted"/>
<organism evidence="1 2">
    <name type="scientific">Seminavis robusta</name>
    <dbReference type="NCBI Taxonomy" id="568900"/>
    <lineage>
        <taxon>Eukaryota</taxon>
        <taxon>Sar</taxon>
        <taxon>Stramenopiles</taxon>
        <taxon>Ochrophyta</taxon>
        <taxon>Bacillariophyta</taxon>
        <taxon>Bacillariophyceae</taxon>
        <taxon>Bacillariophycidae</taxon>
        <taxon>Naviculales</taxon>
        <taxon>Naviculaceae</taxon>
        <taxon>Seminavis</taxon>
    </lineage>
</organism>
<dbReference type="Proteomes" id="UP001153069">
    <property type="component" value="Unassembled WGS sequence"/>
</dbReference>
<evidence type="ECO:0000313" key="1">
    <source>
        <dbReference type="EMBL" id="CAB9499976.1"/>
    </source>
</evidence>
<dbReference type="AlphaFoldDB" id="A0A9N8H3Z9"/>
<accession>A0A9N8H3Z9</accession>
<gene>
    <name evidence="1" type="ORF">SEMRO_73_G040190.1</name>
</gene>
<protein>
    <submittedName>
        <fullName evidence="1">Ankyrin repeat protein</fullName>
    </submittedName>
</protein>